<dbReference type="GO" id="GO:0019441">
    <property type="term" value="P:L-tryptophan catabolic process to kynurenine"/>
    <property type="evidence" value="ECO:0007669"/>
    <property type="project" value="InterPro"/>
</dbReference>
<organism evidence="2 3">
    <name type="scientific">Phlebiopsis gigantea (strain 11061_1 CR5-6)</name>
    <name type="common">White-rot fungus</name>
    <name type="synonym">Peniophora gigantea</name>
    <dbReference type="NCBI Taxonomy" id="745531"/>
    <lineage>
        <taxon>Eukaryota</taxon>
        <taxon>Fungi</taxon>
        <taxon>Dikarya</taxon>
        <taxon>Basidiomycota</taxon>
        <taxon>Agaricomycotina</taxon>
        <taxon>Agaricomycetes</taxon>
        <taxon>Polyporales</taxon>
        <taxon>Phanerochaetaceae</taxon>
        <taxon>Phlebiopsis</taxon>
    </lineage>
</organism>
<dbReference type="PANTHER" id="PTHR31118:SF12">
    <property type="entry name" value="CYCLASE-LIKE PROTEIN 2"/>
    <property type="match status" value="1"/>
</dbReference>
<name>A0A0C3PP32_PHLG1</name>
<evidence type="ECO:0008006" key="4">
    <source>
        <dbReference type="Google" id="ProtNLM"/>
    </source>
</evidence>
<dbReference type="Pfam" id="PF04199">
    <property type="entry name" value="Cyclase"/>
    <property type="match status" value="1"/>
</dbReference>
<dbReference type="HOGENOM" id="CLU_030671_3_0_1"/>
<evidence type="ECO:0000313" key="3">
    <source>
        <dbReference type="Proteomes" id="UP000053257"/>
    </source>
</evidence>
<evidence type="ECO:0000313" key="2">
    <source>
        <dbReference type="EMBL" id="KIP08643.1"/>
    </source>
</evidence>
<dbReference type="Gene3D" id="3.50.30.50">
    <property type="entry name" value="Putative cyclase"/>
    <property type="match status" value="1"/>
</dbReference>
<evidence type="ECO:0000256" key="1">
    <source>
        <dbReference type="ARBA" id="ARBA00007865"/>
    </source>
</evidence>
<keyword evidence="3" id="KW-1185">Reference proteome</keyword>
<dbReference type="InterPro" id="IPR007325">
    <property type="entry name" value="KFase/CYL"/>
</dbReference>
<reference evidence="2 3" key="1">
    <citation type="journal article" date="2014" name="PLoS Genet.">
        <title>Analysis of the Phlebiopsis gigantea genome, transcriptome and secretome provides insight into its pioneer colonization strategies of wood.</title>
        <authorList>
            <person name="Hori C."/>
            <person name="Ishida T."/>
            <person name="Igarashi K."/>
            <person name="Samejima M."/>
            <person name="Suzuki H."/>
            <person name="Master E."/>
            <person name="Ferreira P."/>
            <person name="Ruiz-Duenas F.J."/>
            <person name="Held B."/>
            <person name="Canessa P."/>
            <person name="Larrondo L.F."/>
            <person name="Schmoll M."/>
            <person name="Druzhinina I.S."/>
            <person name="Kubicek C.P."/>
            <person name="Gaskell J.A."/>
            <person name="Kersten P."/>
            <person name="St John F."/>
            <person name="Glasner J."/>
            <person name="Sabat G."/>
            <person name="Splinter BonDurant S."/>
            <person name="Syed K."/>
            <person name="Yadav J."/>
            <person name="Mgbeahuruike A.C."/>
            <person name="Kovalchuk A."/>
            <person name="Asiegbu F.O."/>
            <person name="Lackner G."/>
            <person name="Hoffmeister D."/>
            <person name="Rencoret J."/>
            <person name="Gutierrez A."/>
            <person name="Sun H."/>
            <person name="Lindquist E."/>
            <person name="Barry K."/>
            <person name="Riley R."/>
            <person name="Grigoriev I.V."/>
            <person name="Henrissat B."/>
            <person name="Kues U."/>
            <person name="Berka R.M."/>
            <person name="Martinez A.T."/>
            <person name="Covert S.F."/>
            <person name="Blanchette R.A."/>
            <person name="Cullen D."/>
        </authorList>
    </citation>
    <scope>NUCLEOTIDE SEQUENCE [LARGE SCALE GENOMIC DNA]</scope>
    <source>
        <strain evidence="2 3">11061_1 CR5-6</strain>
    </source>
</reference>
<protein>
    <recommendedName>
        <fullName evidence="4">Cyclase</fullName>
    </recommendedName>
</protein>
<dbReference type="SUPFAM" id="SSF102198">
    <property type="entry name" value="Putative cyclase"/>
    <property type="match status" value="1"/>
</dbReference>
<dbReference type="InterPro" id="IPR037175">
    <property type="entry name" value="KFase_sf"/>
</dbReference>
<dbReference type="GO" id="GO:0004061">
    <property type="term" value="F:arylformamidase activity"/>
    <property type="evidence" value="ECO:0007669"/>
    <property type="project" value="InterPro"/>
</dbReference>
<dbReference type="Proteomes" id="UP000053257">
    <property type="component" value="Unassembled WGS sequence"/>
</dbReference>
<sequence length="227" mass="24646">MKTTTREIVDLSHPLVSGKVYSCAGHPGFKASCISHVADGAFATVHSLSLATHTGTHLDAPFHFFTDGTRVDKLDLGLLTAAPAVVADLRAKQPRERITWADLQRYEGRMRPGVALLVCTGWSKNWGQAHYSAHPYLDPTAAERILATGVRVVVVDTMSPDLVTDEEGDCGVFHRAWLGKGGIIVENVNNLERLLAMDPEKIRVGLTPLNLVDCDGSPIRAVAWAEE</sequence>
<dbReference type="PANTHER" id="PTHR31118">
    <property type="entry name" value="CYCLASE-LIKE PROTEIN 2"/>
    <property type="match status" value="1"/>
</dbReference>
<comment type="similarity">
    <text evidence="1">Belongs to the Cyclase 1 superfamily.</text>
</comment>
<proteinExistence type="inferred from homology"/>
<gene>
    <name evidence="2" type="ORF">PHLGIDRAFT_117025</name>
</gene>
<dbReference type="AlphaFoldDB" id="A0A0C3PP32"/>
<dbReference type="STRING" id="745531.A0A0C3PP32"/>
<dbReference type="EMBL" id="KN840476">
    <property type="protein sequence ID" value="KIP08643.1"/>
    <property type="molecule type" value="Genomic_DNA"/>
</dbReference>
<accession>A0A0C3PP32</accession>
<dbReference type="OrthoDB" id="7108654at2759"/>